<proteinExistence type="inferred from homology"/>
<dbReference type="InterPro" id="IPR002528">
    <property type="entry name" value="MATE_fam"/>
</dbReference>
<dbReference type="GO" id="GO:0005886">
    <property type="term" value="C:plasma membrane"/>
    <property type="evidence" value="ECO:0007669"/>
    <property type="project" value="UniProtKB-SubCell"/>
</dbReference>
<evidence type="ECO:0000256" key="5">
    <source>
        <dbReference type="ARBA" id="ARBA00022475"/>
    </source>
</evidence>
<dbReference type="InterPro" id="IPR045070">
    <property type="entry name" value="MATE_MepA-like"/>
</dbReference>
<keyword evidence="7" id="KW-1133">Transmembrane helix</keyword>
<dbReference type="InterPro" id="IPR051327">
    <property type="entry name" value="MATE_MepA_subfamily"/>
</dbReference>
<accession>A0A4Y1XRH6</accession>
<sequence>MTVIKGAATELGTERIRKLLVQYSVPAIIAMTASSLYNMVDSIFIGLGVGPMAISGLALTFPLMNLAAAFGSLVGVGAATLISMRLGQKDYASAQYILGNVVVLNFIIGLGFGLVTLLFLDPILYFFGASEATIGYARDYMSIILMGNVVTHMYLGLNSVLRSAGHPRKSMYATINTVVINTILDPLFIYGFGWGIRGAAIATVLAQVISLVWQFRLLSDSSELLHFHRGIYRPRKRIVKEILAIGMSPFLMNVTACFIVILINKGLKEHGGDLMIGAYGIVNRLAFFFVMIVMGLNQGMQPIAGYNFGARQYDRLMHVLKLTVIGATCVTSLGFLLGELLPHWAVAVFTTDEELIRLAAEGMRIVFLCFPIIGFQMVTTNFFQSIGMAPKAIFLSLSRQLLFLLPGLLFLPDILAGMGYNGSWGVWCSMPLSDLLASLVAALMLLRELRRFRKRMQI</sequence>
<dbReference type="RefSeq" id="WP_026075108.1">
    <property type="nucleotide sequence ID" value="NZ_AP019735.1"/>
</dbReference>
<dbReference type="InterPro" id="IPR048279">
    <property type="entry name" value="MdtK-like"/>
</dbReference>
<accession>A0A3D3YPN1</accession>
<protein>
    <recommendedName>
        <fullName evidence="3">Multidrug export protein MepA</fullName>
    </recommendedName>
</protein>
<dbReference type="PIRSF" id="PIRSF006603">
    <property type="entry name" value="DinF"/>
    <property type="match status" value="1"/>
</dbReference>
<dbReference type="GO" id="GO:0042910">
    <property type="term" value="F:xenobiotic transmembrane transporter activity"/>
    <property type="evidence" value="ECO:0007669"/>
    <property type="project" value="InterPro"/>
</dbReference>
<keyword evidence="6" id="KW-0812">Transmembrane</keyword>
<evidence type="ECO:0000313" key="11">
    <source>
        <dbReference type="Proteomes" id="UP000318946"/>
    </source>
</evidence>
<dbReference type="PANTHER" id="PTHR43823">
    <property type="entry name" value="SPORULATION PROTEIN YKVU"/>
    <property type="match status" value="1"/>
</dbReference>
<dbReference type="GeneID" id="78341397"/>
<evidence type="ECO:0000256" key="6">
    <source>
        <dbReference type="ARBA" id="ARBA00022692"/>
    </source>
</evidence>
<name>A0A3D3YPN1_9BACT</name>
<reference evidence="11" key="1">
    <citation type="submission" date="2019-06" db="EMBL/GenBank/DDBJ databases">
        <title>Alistipes onderdonkii subsp. vulgaris subsp. nov., Alistipes dispar sp. nov. and Alistipes communis sp. nov., isolated from human faeces, and creation of Alistipes onderdonkii subsp. onderdonkii subsp. nov.</title>
        <authorList>
            <person name="Sakamoto M."/>
            <person name="Ikeyama N."/>
            <person name="Ogata Y."/>
            <person name="Suda W."/>
            <person name="Iino T."/>
            <person name="Hattori M."/>
            <person name="Ohkuma M."/>
        </authorList>
    </citation>
    <scope>NUCLEOTIDE SEQUENCE [LARGE SCALE GENOMIC DNA]</scope>
    <source>
        <strain evidence="11">5CBH24</strain>
    </source>
</reference>
<evidence type="ECO:0000256" key="4">
    <source>
        <dbReference type="ARBA" id="ARBA00022448"/>
    </source>
</evidence>
<dbReference type="GO" id="GO:0015297">
    <property type="term" value="F:antiporter activity"/>
    <property type="evidence" value="ECO:0007669"/>
    <property type="project" value="InterPro"/>
</dbReference>
<gene>
    <name evidence="10" type="ORF">A5CBH24_06850</name>
</gene>
<dbReference type="Pfam" id="PF01554">
    <property type="entry name" value="MatE"/>
    <property type="match status" value="2"/>
</dbReference>
<dbReference type="OrthoDB" id="9811110at2"/>
<dbReference type="NCBIfam" id="TIGR00797">
    <property type="entry name" value="matE"/>
    <property type="match status" value="1"/>
</dbReference>
<dbReference type="CDD" id="cd13143">
    <property type="entry name" value="MATE_MepA_like"/>
    <property type="match status" value="1"/>
</dbReference>
<keyword evidence="4" id="KW-0813">Transport</keyword>
<evidence type="ECO:0000256" key="2">
    <source>
        <dbReference type="ARBA" id="ARBA00008417"/>
    </source>
</evidence>
<comment type="similarity">
    <text evidence="2">Belongs to the multi antimicrobial extrusion (MATE) (TC 2.A.66.1) family. MepA subfamily.</text>
</comment>
<accession>A0A4Y1WR51</accession>
<dbReference type="Proteomes" id="UP000318946">
    <property type="component" value="Chromosome"/>
</dbReference>
<evidence type="ECO:0000256" key="3">
    <source>
        <dbReference type="ARBA" id="ARBA00022106"/>
    </source>
</evidence>
<keyword evidence="11" id="KW-1185">Reference proteome</keyword>
<organism evidence="10 11">
    <name type="scientific">Alistipes communis</name>
    <dbReference type="NCBI Taxonomy" id="2585118"/>
    <lineage>
        <taxon>Bacteria</taxon>
        <taxon>Pseudomonadati</taxon>
        <taxon>Bacteroidota</taxon>
        <taxon>Bacteroidia</taxon>
        <taxon>Bacteroidales</taxon>
        <taxon>Rikenellaceae</taxon>
        <taxon>Alistipes</taxon>
    </lineage>
</organism>
<dbReference type="GO" id="GO:0046677">
    <property type="term" value="P:response to antibiotic"/>
    <property type="evidence" value="ECO:0007669"/>
    <property type="project" value="UniProtKB-KW"/>
</dbReference>
<keyword evidence="9" id="KW-0046">Antibiotic resistance</keyword>
<evidence type="ECO:0000313" key="10">
    <source>
        <dbReference type="EMBL" id="BBL03372.1"/>
    </source>
</evidence>
<dbReference type="PANTHER" id="PTHR43823:SF3">
    <property type="entry name" value="MULTIDRUG EXPORT PROTEIN MEPA"/>
    <property type="match status" value="1"/>
</dbReference>
<keyword evidence="8" id="KW-0472">Membrane</keyword>
<dbReference type="AlphaFoldDB" id="A0A3D3YPN1"/>
<evidence type="ECO:0000256" key="8">
    <source>
        <dbReference type="ARBA" id="ARBA00023136"/>
    </source>
</evidence>
<dbReference type="KEGG" id="acou:A5CBH24_06850"/>
<dbReference type="STRING" id="1118061.GCA_000311925_02427"/>
<evidence type="ECO:0000256" key="9">
    <source>
        <dbReference type="ARBA" id="ARBA00023251"/>
    </source>
</evidence>
<evidence type="ECO:0000256" key="7">
    <source>
        <dbReference type="ARBA" id="ARBA00022989"/>
    </source>
</evidence>
<evidence type="ECO:0000256" key="1">
    <source>
        <dbReference type="ARBA" id="ARBA00004651"/>
    </source>
</evidence>
<comment type="subcellular location">
    <subcellularLocation>
        <location evidence="1">Cell membrane</location>
        <topology evidence="1">Multi-pass membrane protein</topology>
    </subcellularLocation>
</comment>
<keyword evidence="5" id="KW-1003">Cell membrane</keyword>
<dbReference type="EMBL" id="AP019735">
    <property type="protein sequence ID" value="BBL03372.1"/>
    <property type="molecule type" value="Genomic_DNA"/>
</dbReference>